<sequence length="374" mass="38514">MGFLRDIKQFWPKGSPLPGDGIFFFYSPQHDTEFKVLPEQLAPPVEAPGPAEISAEDILDATPAGVALLTAGSAEQQQQLLDHYVIDPEGDFPGFSTVTQQGGAMDWAVEQLRHLLSQASPAQPEAPANGHVDDQGNTLYGDIVPGFPAAADYEVTGVTGFPGVVNLATTGGDVQVGTVYARGITGERALGTVGIRVTASGNRPAGKWLLNTERFTASDGAGTGSPPPATTTYTGNYTPTAQDIAAACGSAGGTGQLTTRTSTESQAAADLAAKNAALAGIVCNVPASYNTALTASNQFSPGGVSFPATGTAKLRLNDIPTASGPTISVVFTAAGYTIYVDYPSEFGGQQFEFTDNAGAIHTANFPTSNTTLAY</sequence>
<dbReference type="RefSeq" id="WP_169533248.1">
    <property type="nucleotide sequence ID" value="NZ_JABBGH010000003.1"/>
</dbReference>
<name>A0A7Y0AI99_9BACT</name>
<dbReference type="AlphaFoldDB" id="A0A7Y0AI99"/>
<organism evidence="1 2">
    <name type="scientific">Hymenobacter polaris</name>
    <dbReference type="NCBI Taxonomy" id="2682546"/>
    <lineage>
        <taxon>Bacteria</taxon>
        <taxon>Pseudomonadati</taxon>
        <taxon>Bacteroidota</taxon>
        <taxon>Cytophagia</taxon>
        <taxon>Cytophagales</taxon>
        <taxon>Hymenobacteraceae</taxon>
        <taxon>Hymenobacter</taxon>
    </lineage>
</organism>
<dbReference type="Proteomes" id="UP000559626">
    <property type="component" value="Unassembled WGS sequence"/>
</dbReference>
<protein>
    <submittedName>
        <fullName evidence="1">Uncharacterized protein</fullName>
    </submittedName>
</protein>
<evidence type="ECO:0000313" key="1">
    <source>
        <dbReference type="EMBL" id="NML67595.1"/>
    </source>
</evidence>
<comment type="caution">
    <text evidence="1">The sequence shown here is derived from an EMBL/GenBank/DDBJ whole genome shotgun (WGS) entry which is preliminary data.</text>
</comment>
<evidence type="ECO:0000313" key="2">
    <source>
        <dbReference type="Proteomes" id="UP000559626"/>
    </source>
</evidence>
<reference evidence="1 2" key="1">
    <citation type="submission" date="2020-04" db="EMBL/GenBank/DDBJ databases">
        <title>Hymenobacter polaris sp. nov., isolated from Arctic soil.</title>
        <authorList>
            <person name="Dahal R.H."/>
        </authorList>
    </citation>
    <scope>NUCLEOTIDE SEQUENCE [LARGE SCALE GENOMIC DNA]</scope>
    <source>
        <strain evidence="1 2">RP-2-7</strain>
    </source>
</reference>
<accession>A0A7Y0AI99</accession>
<proteinExistence type="predicted"/>
<gene>
    <name evidence="1" type="ORF">HHL22_20535</name>
</gene>
<keyword evidence="2" id="KW-1185">Reference proteome</keyword>
<dbReference type="EMBL" id="JABBGH010000003">
    <property type="protein sequence ID" value="NML67595.1"/>
    <property type="molecule type" value="Genomic_DNA"/>
</dbReference>